<feature type="domain" description="DUF7730" evidence="2">
    <location>
        <begin position="42"/>
        <end position="183"/>
    </location>
</feature>
<dbReference type="PANTHER" id="PTHR38790:SF4">
    <property type="entry name" value="2EXR DOMAIN-CONTAINING PROTEIN"/>
    <property type="match status" value="1"/>
</dbReference>
<sequence>MTLKTPLAEDRSAQEAVHEQQHETLKPRLTRERGTIQDRNARRSPLLRLPAELREQIWLYAFGSRAIHPRLYYAYAQTTNTRTTMRLCCSFASCKELFTDEEVNRQAIVVGSKRWMIAKTQALSTGTFIGSHSSCAKNSEMIYTIVPGVCKQIYYEAVPIAWKTCTFTFDSDIDFQHFFKSSIIPFDLITKLSIVLNNKKRRLGWQIGLEKSGLIAQLESLKGLNIVQVHAYGRTPSVMHLADSFKQFRLREDQVTVTAYPFSNPHEGRMSDLEERVREHLFNTKDVQQRI</sequence>
<evidence type="ECO:0000259" key="2">
    <source>
        <dbReference type="Pfam" id="PF24864"/>
    </source>
</evidence>
<feature type="compositionally biased region" description="Basic and acidic residues" evidence="1">
    <location>
        <begin position="7"/>
        <end position="24"/>
    </location>
</feature>
<gene>
    <name evidence="3" type="ORF">JI435_054910</name>
</gene>
<accession>A0A7U2EZB1</accession>
<dbReference type="PANTHER" id="PTHR38790">
    <property type="entry name" value="2EXR DOMAIN-CONTAINING PROTEIN-RELATED"/>
    <property type="match status" value="1"/>
</dbReference>
<dbReference type="Proteomes" id="UP000663193">
    <property type="component" value="Chromosome 6"/>
</dbReference>
<reference evidence="4" key="1">
    <citation type="journal article" date="2021" name="BMC Genomics">
        <title>Chromosome-level genome assembly and manually-curated proteome of model necrotroph Parastagonospora nodorum Sn15 reveals a genome-wide trove of candidate effector homologs, and redundancy of virulence-related functions within an accessory chromosome.</title>
        <authorList>
            <person name="Bertazzoni S."/>
            <person name="Jones D.A.B."/>
            <person name="Phan H.T."/>
            <person name="Tan K.-C."/>
            <person name="Hane J.K."/>
        </authorList>
    </citation>
    <scope>NUCLEOTIDE SEQUENCE [LARGE SCALE GENOMIC DNA]</scope>
    <source>
        <strain evidence="4">SN15 / ATCC MYA-4574 / FGSC 10173)</strain>
    </source>
</reference>
<proteinExistence type="predicted"/>
<dbReference type="KEGG" id="pno:SNOG_05491"/>
<protein>
    <recommendedName>
        <fullName evidence="2">DUF7730 domain-containing protein</fullName>
    </recommendedName>
</protein>
<feature type="region of interest" description="Disordered" evidence="1">
    <location>
        <begin position="1"/>
        <end position="24"/>
    </location>
</feature>
<organism evidence="3 4">
    <name type="scientific">Phaeosphaeria nodorum (strain SN15 / ATCC MYA-4574 / FGSC 10173)</name>
    <name type="common">Glume blotch fungus</name>
    <name type="synonym">Parastagonospora nodorum</name>
    <dbReference type="NCBI Taxonomy" id="321614"/>
    <lineage>
        <taxon>Eukaryota</taxon>
        <taxon>Fungi</taxon>
        <taxon>Dikarya</taxon>
        <taxon>Ascomycota</taxon>
        <taxon>Pezizomycotina</taxon>
        <taxon>Dothideomycetes</taxon>
        <taxon>Pleosporomycetidae</taxon>
        <taxon>Pleosporales</taxon>
        <taxon>Pleosporineae</taxon>
        <taxon>Phaeosphaeriaceae</taxon>
        <taxon>Parastagonospora</taxon>
    </lineage>
</organism>
<dbReference type="OrthoDB" id="5413827at2759"/>
<evidence type="ECO:0000256" key="1">
    <source>
        <dbReference type="SAM" id="MobiDB-lite"/>
    </source>
</evidence>
<dbReference type="Pfam" id="PF24864">
    <property type="entry name" value="DUF7730"/>
    <property type="match status" value="1"/>
</dbReference>
<evidence type="ECO:0000313" key="3">
    <source>
        <dbReference type="EMBL" id="QRC95846.1"/>
    </source>
</evidence>
<keyword evidence="4" id="KW-1185">Reference proteome</keyword>
<evidence type="ECO:0000313" key="4">
    <source>
        <dbReference type="Proteomes" id="UP000663193"/>
    </source>
</evidence>
<dbReference type="RefSeq" id="XP_001795895.1">
    <property type="nucleotide sequence ID" value="XM_001795843.1"/>
</dbReference>
<dbReference type="InterPro" id="IPR056632">
    <property type="entry name" value="DUF7730"/>
</dbReference>
<dbReference type="VEuPathDB" id="FungiDB:JI435_054910"/>
<name>A0A7U2EZB1_PHANO</name>
<dbReference type="AlphaFoldDB" id="A0A7U2EZB1"/>
<dbReference type="EMBL" id="CP069028">
    <property type="protein sequence ID" value="QRC95846.1"/>
    <property type="molecule type" value="Genomic_DNA"/>
</dbReference>